<accession>A0A1Q9DET3</accession>
<reference evidence="2 3" key="1">
    <citation type="submission" date="2016-02" db="EMBL/GenBank/DDBJ databases">
        <title>Genome analysis of coral dinoflagellate symbionts highlights evolutionary adaptations to a symbiotic lifestyle.</title>
        <authorList>
            <person name="Aranda M."/>
            <person name="Li Y."/>
            <person name="Liew Y.J."/>
            <person name="Baumgarten S."/>
            <person name="Simakov O."/>
            <person name="Wilson M."/>
            <person name="Piel J."/>
            <person name="Ashoor H."/>
            <person name="Bougouffa S."/>
            <person name="Bajic V.B."/>
            <person name="Ryu T."/>
            <person name="Ravasi T."/>
            <person name="Bayer T."/>
            <person name="Micklem G."/>
            <person name="Kim H."/>
            <person name="Bhak J."/>
            <person name="Lajeunesse T.C."/>
            <person name="Voolstra C.R."/>
        </authorList>
    </citation>
    <scope>NUCLEOTIDE SEQUENCE [LARGE SCALE GENOMIC DNA]</scope>
    <source>
        <strain evidence="2 3">CCMP2467</strain>
    </source>
</reference>
<evidence type="ECO:0000313" key="2">
    <source>
        <dbReference type="EMBL" id="OLP93716.1"/>
    </source>
</evidence>
<evidence type="ECO:0000313" key="3">
    <source>
        <dbReference type="Proteomes" id="UP000186817"/>
    </source>
</evidence>
<protein>
    <submittedName>
        <fullName evidence="2">Uncharacterized protein</fullName>
    </submittedName>
</protein>
<comment type="caution">
    <text evidence="2">The sequence shown here is derived from an EMBL/GenBank/DDBJ whole genome shotgun (WGS) entry which is preliminary data.</text>
</comment>
<dbReference type="AlphaFoldDB" id="A0A1Q9DET3"/>
<dbReference type="Proteomes" id="UP000186817">
    <property type="component" value="Unassembled WGS sequence"/>
</dbReference>
<keyword evidence="3" id="KW-1185">Reference proteome</keyword>
<feature type="region of interest" description="Disordered" evidence="1">
    <location>
        <begin position="1"/>
        <end position="25"/>
    </location>
</feature>
<organism evidence="2 3">
    <name type="scientific">Symbiodinium microadriaticum</name>
    <name type="common">Dinoflagellate</name>
    <name type="synonym">Zooxanthella microadriatica</name>
    <dbReference type="NCBI Taxonomy" id="2951"/>
    <lineage>
        <taxon>Eukaryota</taxon>
        <taxon>Sar</taxon>
        <taxon>Alveolata</taxon>
        <taxon>Dinophyceae</taxon>
        <taxon>Suessiales</taxon>
        <taxon>Symbiodiniaceae</taxon>
        <taxon>Symbiodinium</taxon>
    </lineage>
</organism>
<dbReference type="EMBL" id="LSRX01000571">
    <property type="protein sequence ID" value="OLP93716.1"/>
    <property type="molecule type" value="Genomic_DNA"/>
</dbReference>
<proteinExistence type="predicted"/>
<sequence length="108" mass="11683">MKSRSGEGSIDLAAQADGDSLKVEQDHHSYRKISATYIFPSRAASPGSKIQRCPKGISQRRSSLEMAQRKCSTAMNSTTPDRIPIGFHAGGGKLLLRRRCGCLAGDFT</sequence>
<gene>
    <name evidence="2" type="ORF">AK812_SmicGene24338</name>
</gene>
<name>A0A1Q9DET3_SYMMI</name>
<evidence type="ECO:0000256" key="1">
    <source>
        <dbReference type="SAM" id="MobiDB-lite"/>
    </source>
</evidence>